<dbReference type="Gene3D" id="3.20.20.80">
    <property type="entry name" value="Glycosidases"/>
    <property type="match status" value="1"/>
</dbReference>
<name>A0A9J6H4P0_HAELO</name>
<dbReference type="EMBL" id="JABSTR010000113">
    <property type="protein sequence ID" value="KAH9382661.1"/>
    <property type="molecule type" value="Genomic_DNA"/>
</dbReference>
<organism evidence="1 2">
    <name type="scientific">Haemaphysalis longicornis</name>
    <name type="common">Bush tick</name>
    <dbReference type="NCBI Taxonomy" id="44386"/>
    <lineage>
        <taxon>Eukaryota</taxon>
        <taxon>Metazoa</taxon>
        <taxon>Ecdysozoa</taxon>
        <taxon>Arthropoda</taxon>
        <taxon>Chelicerata</taxon>
        <taxon>Arachnida</taxon>
        <taxon>Acari</taxon>
        <taxon>Parasitiformes</taxon>
        <taxon>Ixodida</taxon>
        <taxon>Ixodoidea</taxon>
        <taxon>Ixodidae</taxon>
        <taxon>Haemaphysalinae</taxon>
        <taxon>Haemaphysalis</taxon>
    </lineage>
</organism>
<protein>
    <submittedName>
        <fullName evidence="1">Uncharacterized protein</fullName>
    </submittedName>
</protein>
<dbReference type="InterPro" id="IPR017853">
    <property type="entry name" value="GH"/>
</dbReference>
<dbReference type="AlphaFoldDB" id="A0A9J6H4P0"/>
<evidence type="ECO:0000313" key="1">
    <source>
        <dbReference type="EMBL" id="KAH9382661.1"/>
    </source>
</evidence>
<dbReference type="OrthoDB" id="6502943at2759"/>
<accession>A0A9J6H4P0</accession>
<dbReference type="VEuPathDB" id="VectorBase:HLOH_056735"/>
<dbReference type="SUPFAM" id="SSF51445">
    <property type="entry name" value="(Trans)glycosidases"/>
    <property type="match status" value="1"/>
</dbReference>
<keyword evidence="2" id="KW-1185">Reference proteome</keyword>
<dbReference type="Proteomes" id="UP000821853">
    <property type="component" value="Unassembled WGS sequence"/>
</dbReference>
<sequence length="114" mass="12515">MQGVYVDWNHPGDACGKPTDTDDLIAFINELAALGLKVILAVPPDPDVVKHYDLVRALAVCEYAVVKTHTLRLRGLIGCSGARVYAAHVFHQIRRSLPPDYQQKLAYSVSVSSQ</sequence>
<gene>
    <name evidence="1" type="ORF">HPB48_023215</name>
</gene>
<comment type="caution">
    <text evidence="1">The sequence shown here is derived from an EMBL/GenBank/DDBJ whole genome shotgun (WGS) entry which is preliminary data.</text>
</comment>
<reference evidence="1 2" key="1">
    <citation type="journal article" date="2020" name="Cell">
        <title>Large-Scale Comparative Analyses of Tick Genomes Elucidate Their Genetic Diversity and Vector Capacities.</title>
        <authorList>
            <consortium name="Tick Genome and Microbiome Consortium (TIGMIC)"/>
            <person name="Jia N."/>
            <person name="Wang J."/>
            <person name="Shi W."/>
            <person name="Du L."/>
            <person name="Sun Y."/>
            <person name="Zhan W."/>
            <person name="Jiang J.F."/>
            <person name="Wang Q."/>
            <person name="Zhang B."/>
            <person name="Ji P."/>
            <person name="Bell-Sakyi L."/>
            <person name="Cui X.M."/>
            <person name="Yuan T.T."/>
            <person name="Jiang B.G."/>
            <person name="Yang W.F."/>
            <person name="Lam T.T."/>
            <person name="Chang Q.C."/>
            <person name="Ding S.J."/>
            <person name="Wang X.J."/>
            <person name="Zhu J.G."/>
            <person name="Ruan X.D."/>
            <person name="Zhao L."/>
            <person name="Wei J.T."/>
            <person name="Ye R.Z."/>
            <person name="Que T.C."/>
            <person name="Du C.H."/>
            <person name="Zhou Y.H."/>
            <person name="Cheng J.X."/>
            <person name="Dai P.F."/>
            <person name="Guo W.B."/>
            <person name="Han X.H."/>
            <person name="Huang E.J."/>
            <person name="Li L.F."/>
            <person name="Wei W."/>
            <person name="Gao Y.C."/>
            <person name="Liu J.Z."/>
            <person name="Shao H.Z."/>
            <person name="Wang X."/>
            <person name="Wang C.C."/>
            <person name="Yang T.C."/>
            <person name="Huo Q.B."/>
            <person name="Li W."/>
            <person name="Chen H.Y."/>
            <person name="Chen S.E."/>
            <person name="Zhou L.G."/>
            <person name="Ni X.B."/>
            <person name="Tian J.H."/>
            <person name="Sheng Y."/>
            <person name="Liu T."/>
            <person name="Pan Y.S."/>
            <person name="Xia L.Y."/>
            <person name="Li J."/>
            <person name="Zhao F."/>
            <person name="Cao W.C."/>
        </authorList>
    </citation>
    <scope>NUCLEOTIDE SEQUENCE [LARGE SCALE GENOMIC DNA]</scope>
    <source>
        <strain evidence="1">HaeL-2018</strain>
    </source>
</reference>
<evidence type="ECO:0000313" key="2">
    <source>
        <dbReference type="Proteomes" id="UP000821853"/>
    </source>
</evidence>
<proteinExistence type="predicted"/>